<reference evidence="7 8" key="1">
    <citation type="submission" date="2020-02" db="EMBL/GenBank/DDBJ databases">
        <authorList>
            <person name="Ma Q."/>
            <person name="Huang Y."/>
            <person name="Song X."/>
            <person name="Pei D."/>
        </authorList>
    </citation>
    <scope>NUCLEOTIDE SEQUENCE [LARGE SCALE GENOMIC DNA]</scope>
    <source>
        <strain evidence="7">Sxm20200214</strain>
        <tissue evidence="7">Leaf</tissue>
    </source>
</reference>
<feature type="region of interest" description="Disordered" evidence="6">
    <location>
        <begin position="255"/>
        <end position="275"/>
    </location>
</feature>
<dbReference type="Proteomes" id="UP000886595">
    <property type="component" value="Unassembled WGS sequence"/>
</dbReference>
<dbReference type="EMBL" id="JAAMPC010000005">
    <property type="protein sequence ID" value="KAG2312691.1"/>
    <property type="molecule type" value="Genomic_DNA"/>
</dbReference>
<feature type="compositionally biased region" description="Basic and acidic residues" evidence="6">
    <location>
        <begin position="866"/>
        <end position="876"/>
    </location>
</feature>
<feature type="compositionally biased region" description="Basic residues" evidence="6">
    <location>
        <begin position="910"/>
        <end position="921"/>
    </location>
</feature>
<keyword evidence="2" id="KW-0539">Nucleus</keyword>
<feature type="compositionally biased region" description="Polar residues" evidence="6">
    <location>
        <begin position="938"/>
        <end position="959"/>
    </location>
</feature>
<name>A0A8X7VJY3_BRACI</name>
<feature type="coiled-coil region" evidence="5">
    <location>
        <begin position="333"/>
        <end position="371"/>
    </location>
</feature>
<accession>A0A8X7VJY3</accession>
<evidence type="ECO:0000256" key="4">
    <source>
        <dbReference type="ARBA" id="ARBA00024208"/>
    </source>
</evidence>
<keyword evidence="8" id="KW-1185">Reference proteome</keyword>
<protein>
    <recommendedName>
        <fullName evidence="9">Nuclear matrix constituent protein 1-like protein</fullName>
    </recommendedName>
</protein>
<evidence type="ECO:0008006" key="9">
    <source>
        <dbReference type="Google" id="ProtNLM"/>
    </source>
</evidence>
<feature type="compositionally biased region" description="Polar residues" evidence="6">
    <location>
        <begin position="882"/>
        <end position="891"/>
    </location>
</feature>
<dbReference type="PANTHER" id="PTHR31908">
    <property type="entry name" value="PROTEIN CROWDED NUCLEI 4"/>
    <property type="match status" value="1"/>
</dbReference>
<dbReference type="GO" id="GO:0006997">
    <property type="term" value="P:nucleus organization"/>
    <property type="evidence" value="ECO:0007669"/>
    <property type="project" value="InterPro"/>
</dbReference>
<evidence type="ECO:0000256" key="5">
    <source>
        <dbReference type="SAM" id="Coils"/>
    </source>
</evidence>
<evidence type="ECO:0000256" key="2">
    <source>
        <dbReference type="ARBA" id="ARBA00023242"/>
    </source>
</evidence>
<dbReference type="OrthoDB" id="673795at2759"/>
<dbReference type="AlphaFoldDB" id="A0A8X7VJY3"/>
<feature type="coiled-coil region" evidence="5">
    <location>
        <begin position="86"/>
        <end position="113"/>
    </location>
</feature>
<feature type="region of interest" description="Disordered" evidence="6">
    <location>
        <begin position="827"/>
        <end position="1055"/>
    </location>
</feature>
<feature type="coiled-coil region" evidence="5">
    <location>
        <begin position="398"/>
        <end position="701"/>
    </location>
</feature>
<dbReference type="InterPro" id="IPR040418">
    <property type="entry name" value="CRWN"/>
</dbReference>
<feature type="compositionally biased region" description="Basic and acidic residues" evidence="6">
    <location>
        <begin position="263"/>
        <end position="275"/>
    </location>
</feature>
<evidence type="ECO:0000313" key="8">
    <source>
        <dbReference type="Proteomes" id="UP000886595"/>
    </source>
</evidence>
<proteinExistence type="inferred from homology"/>
<gene>
    <name evidence="7" type="ORF">Bca52824_024248</name>
</gene>
<comment type="similarity">
    <text evidence="4">Belongs to the CRWN family.</text>
</comment>
<comment type="subcellular location">
    <subcellularLocation>
        <location evidence="3">Nucleus lamina</location>
    </subcellularLocation>
</comment>
<feature type="region of interest" description="Disordered" evidence="6">
    <location>
        <begin position="1089"/>
        <end position="1155"/>
    </location>
</feature>
<organism evidence="7 8">
    <name type="scientific">Brassica carinata</name>
    <name type="common">Ethiopian mustard</name>
    <name type="synonym">Abyssinian cabbage</name>
    <dbReference type="NCBI Taxonomy" id="52824"/>
    <lineage>
        <taxon>Eukaryota</taxon>
        <taxon>Viridiplantae</taxon>
        <taxon>Streptophyta</taxon>
        <taxon>Embryophyta</taxon>
        <taxon>Tracheophyta</taxon>
        <taxon>Spermatophyta</taxon>
        <taxon>Magnoliopsida</taxon>
        <taxon>eudicotyledons</taxon>
        <taxon>Gunneridae</taxon>
        <taxon>Pentapetalae</taxon>
        <taxon>rosids</taxon>
        <taxon>malvids</taxon>
        <taxon>Brassicales</taxon>
        <taxon>Brassicaceae</taxon>
        <taxon>Brassiceae</taxon>
        <taxon>Brassica</taxon>
    </lineage>
</organism>
<sequence length="1155" mass="132342">MSTPLKVWQRWSTTPTKATNPDSNGKGPDMVTPVTGRVSEIQYDDDPRRLPDKVSELEKRWTWSLSFSLCWLFEYQHSMGLLLLEKKEWSSKYEELQLEFEDANECLRRERNAHLVAMADVEKREEGLKKALGVEKQCALDLEKALRELRSENAEVKFTADSKLTEADALVRSVEEKSLEVEAKLRAVDARLAEVSRKSSEVERKAKEVEARESSLQRERFAYIAEREADEATLSKQREDLREWERKLQEGEERVAKSQMIVKQREDRANESDKIIKQRGKELEEAQKKIDSDNLALKKKEDDISPRIKALTLREQETDVLKKSLETKERELLAMQEKLVAREKVEIQQLIDEQQAKLEATQREFELEMEQKRKSIDDCLRSKVVEVEKREAEWKHMEEKVAKREQALDRKLEKHKEKEKDFELRLKGIKGREKALKSEEKALEIEKRKLAEDKENILSLLAEVEKMKAENEVQLSEIYKEKEELRVTEEERSEYLRLQTELKEQIEKCRSQQELLSKEVEDLKAQRECFEKEWEELDVKKAEIEIELKNVSDQKEKLERNSYLEEERVKKEHQAASDSMRRELETLEVAKASFADTMEHERSVIAKKAESERSQLLHDIEMLKRKLESDMQSKLEERERELQAEEKLFEEEREKELSNINYLRDLARREMTDVRIDRQRLEKEKLEIEASKNHLEEQQTEIRRDVDDLVALTKKLKEQREQFISERNRFFSSMESNRKCNHCGELLSELALPDIDNLDMPNLSKLANVLENEAPRQELRDMSPTATALGLPVRTGGTVSWLRKCTSKILKLSPIKMAETSATLNLADQEPESTEQANVNSGPSTMLQAQSESDTREVEVANANSDGDHSNIDSKAQEVATGDQSNINIKTQEVAADSLSNPNGDGQSRMRGKARVRRTRSVKAVVEDAKAIYGESIELSQPDDSIENVENTAKGNDGSTGEPARSDKGASKNGRKRGRMGSLRTCTTEQDGNESDGKSDSVTGGERQRGKRRQKVASEEQEVVGQRYNLRRSRRVAGKTSLGKKNEETTGGVQQDDGFYCAQTTATVSVGVAISDDNGVSTNVVEREAMADFEDTNAGSPKRIGESGAMSEEDVNKTPQKADSGNEYGGEEDESESEHPGEVSISKKLWTFLTT</sequence>
<evidence type="ECO:0000256" key="1">
    <source>
        <dbReference type="ARBA" id="ARBA00023054"/>
    </source>
</evidence>
<evidence type="ECO:0000256" key="3">
    <source>
        <dbReference type="ARBA" id="ARBA00024186"/>
    </source>
</evidence>
<dbReference type="GO" id="GO:0005652">
    <property type="term" value="C:nuclear lamina"/>
    <property type="evidence" value="ECO:0007669"/>
    <property type="project" value="UniProtKB-SubCell"/>
</dbReference>
<feature type="compositionally biased region" description="Polar residues" evidence="6">
    <location>
        <begin position="10"/>
        <end position="23"/>
    </location>
</feature>
<dbReference type="PANTHER" id="PTHR31908:SF11">
    <property type="entry name" value="PROTEIN CROWDED NUCLEI 1"/>
    <property type="match status" value="1"/>
</dbReference>
<evidence type="ECO:0000313" key="7">
    <source>
        <dbReference type="EMBL" id="KAG2312691.1"/>
    </source>
</evidence>
<keyword evidence="1 5" id="KW-0175">Coiled coil</keyword>
<comment type="caution">
    <text evidence="7">The sequence shown here is derived from an EMBL/GenBank/DDBJ whole genome shotgun (WGS) entry which is preliminary data.</text>
</comment>
<feature type="region of interest" description="Disordered" evidence="6">
    <location>
        <begin position="1"/>
        <end position="33"/>
    </location>
</feature>
<evidence type="ECO:0000256" key="6">
    <source>
        <dbReference type="SAM" id="MobiDB-lite"/>
    </source>
</evidence>
<feature type="compositionally biased region" description="Polar residues" evidence="6">
    <location>
        <begin position="834"/>
        <end position="852"/>
    </location>
</feature>